<dbReference type="Pfam" id="PF00005">
    <property type="entry name" value="ABC_tran"/>
    <property type="match status" value="1"/>
</dbReference>
<dbReference type="InterPro" id="IPR036640">
    <property type="entry name" value="ABC1_TM_sf"/>
</dbReference>
<dbReference type="InterPro" id="IPR039421">
    <property type="entry name" value="Type_1_exporter"/>
</dbReference>
<dbReference type="InterPro" id="IPR011527">
    <property type="entry name" value="ABC1_TM_dom"/>
</dbReference>
<feature type="transmembrane region" description="Helical" evidence="7">
    <location>
        <begin position="81"/>
        <end position="101"/>
    </location>
</feature>
<dbReference type="SMART" id="SM00382">
    <property type="entry name" value="AAA"/>
    <property type="match status" value="1"/>
</dbReference>
<sequence>MRSHSQDHPTEPGPQDPVASAPALRIREIFPRFWPYASGYRGWFGVLIALLILGPLLSAAAIWCWKLLVDDVLVPRDLDSLGPIVAGFAVLTLASALIQFAQDYLSTWLGENFLFNLRSSVFRHLQRMSSDFYTRRGQGDVQLRLSGDVAAIQTFVLAGPTQGIAAMIRIVFFSGTLFVVQWQLALITLVTAPVMLILTRHFARLRQEAAREQRRRSGAVAALAEDAMYNMTLVQCCGREEYEAKRVDSHGQGALEAQLASAKYSGIYRLLVQVVELFGGVLVFGVGVWMLINGTVTLGSLIVFLAFLRELFAPLSGLGKLTTTLFTAGAAAERVLELLDQEPSIVEKPDARSLQRANGQIRLERVTFRYPDSDRPALDDVSFTAEPGEIVALVGPSGAGKSTLARLLGRFCDPESGAVRLDGHDLRDLKLVDIRRNVALLLQDAYLLDISVGENIGYAMADAEHGDVVGAADAADADDFIRCMPNGYDSRVGHSGRMLSGGQRQRVTIARTILQDSPVIVLDEPGTALDAASLHRVMGPLRRLATGRTTIVISHNLMLARAADRILVLDEGRIVDSGSHDSLLESSGLYAQLWELQQHETAEADLVRTAR</sequence>
<dbReference type="SUPFAM" id="SSF52540">
    <property type="entry name" value="P-loop containing nucleoside triphosphate hydrolases"/>
    <property type="match status" value="1"/>
</dbReference>
<dbReference type="PANTHER" id="PTHR43394">
    <property type="entry name" value="ATP-DEPENDENT PERMEASE MDL1, MITOCHONDRIAL"/>
    <property type="match status" value="1"/>
</dbReference>
<gene>
    <name evidence="10" type="ORF">ACFQS9_18535</name>
</gene>
<comment type="subcellular location">
    <subcellularLocation>
        <location evidence="1">Cell membrane</location>
        <topology evidence="1">Multi-pass membrane protein</topology>
    </subcellularLocation>
</comment>
<proteinExistence type="predicted"/>
<evidence type="ECO:0000256" key="3">
    <source>
        <dbReference type="ARBA" id="ARBA00022741"/>
    </source>
</evidence>
<feature type="domain" description="ABC transmembrane type-1" evidence="9">
    <location>
        <begin position="46"/>
        <end position="325"/>
    </location>
</feature>
<dbReference type="PROSITE" id="PS00211">
    <property type="entry name" value="ABC_TRANSPORTER_1"/>
    <property type="match status" value="1"/>
</dbReference>
<dbReference type="RefSeq" id="WP_378407328.1">
    <property type="nucleotide sequence ID" value="NZ_JBHTCS010000022.1"/>
</dbReference>
<evidence type="ECO:0000256" key="2">
    <source>
        <dbReference type="ARBA" id="ARBA00022692"/>
    </source>
</evidence>
<dbReference type="Pfam" id="PF00664">
    <property type="entry name" value="ABC_membrane"/>
    <property type="match status" value="1"/>
</dbReference>
<dbReference type="InterPro" id="IPR003439">
    <property type="entry name" value="ABC_transporter-like_ATP-bd"/>
</dbReference>
<feature type="transmembrane region" description="Helical" evidence="7">
    <location>
        <begin position="170"/>
        <end position="198"/>
    </location>
</feature>
<feature type="transmembrane region" description="Helical" evidence="7">
    <location>
        <begin position="270"/>
        <end position="292"/>
    </location>
</feature>
<keyword evidence="11" id="KW-1185">Reference proteome</keyword>
<dbReference type="PROSITE" id="PS50893">
    <property type="entry name" value="ABC_TRANSPORTER_2"/>
    <property type="match status" value="1"/>
</dbReference>
<evidence type="ECO:0000313" key="11">
    <source>
        <dbReference type="Proteomes" id="UP001596484"/>
    </source>
</evidence>
<name>A0ABW2S275_9NOCA</name>
<feature type="domain" description="ABC transporter" evidence="8">
    <location>
        <begin position="361"/>
        <end position="596"/>
    </location>
</feature>
<evidence type="ECO:0000259" key="9">
    <source>
        <dbReference type="PROSITE" id="PS50929"/>
    </source>
</evidence>
<keyword evidence="6 7" id="KW-0472">Membrane</keyword>
<protein>
    <submittedName>
        <fullName evidence="10">ABC transporter ATP-binding protein</fullName>
    </submittedName>
</protein>
<dbReference type="InterPro" id="IPR027417">
    <property type="entry name" value="P-loop_NTPase"/>
</dbReference>
<dbReference type="InterPro" id="IPR003593">
    <property type="entry name" value="AAA+_ATPase"/>
</dbReference>
<evidence type="ECO:0000256" key="7">
    <source>
        <dbReference type="SAM" id="Phobius"/>
    </source>
</evidence>
<accession>A0ABW2S275</accession>
<keyword evidence="2 7" id="KW-0812">Transmembrane</keyword>
<dbReference type="GO" id="GO:0005524">
    <property type="term" value="F:ATP binding"/>
    <property type="evidence" value="ECO:0007669"/>
    <property type="project" value="UniProtKB-KW"/>
</dbReference>
<evidence type="ECO:0000256" key="1">
    <source>
        <dbReference type="ARBA" id="ARBA00004651"/>
    </source>
</evidence>
<evidence type="ECO:0000256" key="6">
    <source>
        <dbReference type="ARBA" id="ARBA00023136"/>
    </source>
</evidence>
<evidence type="ECO:0000259" key="8">
    <source>
        <dbReference type="PROSITE" id="PS50893"/>
    </source>
</evidence>
<comment type="caution">
    <text evidence="10">The sequence shown here is derived from an EMBL/GenBank/DDBJ whole genome shotgun (WGS) entry which is preliminary data.</text>
</comment>
<keyword evidence="5 7" id="KW-1133">Transmembrane helix</keyword>
<dbReference type="PANTHER" id="PTHR43394:SF1">
    <property type="entry name" value="ATP-BINDING CASSETTE SUB-FAMILY B MEMBER 10, MITOCHONDRIAL"/>
    <property type="match status" value="1"/>
</dbReference>
<dbReference type="Proteomes" id="UP001596484">
    <property type="component" value="Unassembled WGS sequence"/>
</dbReference>
<evidence type="ECO:0000256" key="5">
    <source>
        <dbReference type="ARBA" id="ARBA00022989"/>
    </source>
</evidence>
<feature type="transmembrane region" description="Helical" evidence="7">
    <location>
        <begin position="43"/>
        <end position="69"/>
    </location>
</feature>
<dbReference type="SUPFAM" id="SSF90123">
    <property type="entry name" value="ABC transporter transmembrane region"/>
    <property type="match status" value="1"/>
</dbReference>
<dbReference type="InterPro" id="IPR017871">
    <property type="entry name" value="ABC_transporter-like_CS"/>
</dbReference>
<keyword evidence="3" id="KW-0547">Nucleotide-binding</keyword>
<dbReference type="Gene3D" id="1.20.1560.10">
    <property type="entry name" value="ABC transporter type 1, transmembrane domain"/>
    <property type="match status" value="1"/>
</dbReference>
<reference evidence="11" key="1">
    <citation type="journal article" date="2019" name="Int. J. Syst. Evol. Microbiol.">
        <title>The Global Catalogue of Microorganisms (GCM) 10K type strain sequencing project: providing services to taxonomists for standard genome sequencing and annotation.</title>
        <authorList>
            <consortium name="The Broad Institute Genomics Platform"/>
            <consortium name="The Broad Institute Genome Sequencing Center for Infectious Disease"/>
            <person name="Wu L."/>
            <person name="Ma J."/>
        </authorList>
    </citation>
    <scope>NUCLEOTIDE SEQUENCE [LARGE SCALE GENOMIC DNA]</scope>
    <source>
        <strain evidence="11">ICMP 19430</strain>
    </source>
</reference>
<evidence type="ECO:0000256" key="4">
    <source>
        <dbReference type="ARBA" id="ARBA00022840"/>
    </source>
</evidence>
<evidence type="ECO:0000313" key="10">
    <source>
        <dbReference type="EMBL" id="MFC7449898.1"/>
    </source>
</evidence>
<dbReference type="PROSITE" id="PS50929">
    <property type="entry name" value="ABC_TM1F"/>
    <property type="match status" value="1"/>
</dbReference>
<keyword evidence="4 10" id="KW-0067">ATP-binding</keyword>
<organism evidence="10 11">
    <name type="scientific">Rhodococcus daqingensis</name>
    <dbReference type="NCBI Taxonomy" id="2479363"/>
    <lineage>
        <taxon>Bacteria</taxon>
        <taxon>Bacillati</taxon>
        <taxon>Actinomycetota</taxon>
        <taxon>Actinomycetes</taxon>
        <taxon>Mycobacteriales</taxon>
        <taxon>Nocardiaceae</taxon>
        <taxon>Rhodococcus</taxon>
    </lineage>
</organism>
<dbReference type="EMBL" id="JBHTCS010000022">
    <property type="protein sequence ID" value="MFC7449898.1"/>
    <property type="molecule type" value="Genomic_DNA"/>
</dbReference>
<dbReference type="Gene3D" id="3.40.50.300">
    <property type="entry name" value="P-loop containing nucleotide triphosphate hydrolases"/>
    <property type="match status" value="1"/>
</dbReference>